<organism evidence="2 3">
    <name type="scientific">Iodobacter violaceini</name>
    <dbReference type="NCBI Taxonomy" id="3044271"/>
    <lineage>
        <taxon>Bacteria</taxon>
        <taxon>Pseudomonadati</taxon>
        <taxon>Pseudomonadota</taxon>
        <taxon>Betaproteobacteria</taxon>
        <taxon>Neisseriales</taxon>
        <taxon>Chitinibacteraceae</taxon>
        <taxon>Iodobacter</taxon>
    </lineage>
</organism>
<dbReference type="InterPro" id="IPR008894">
    <property type="entry name" value="QdtA_cupin_dom"/>
</dbReference>
<keyword evidence="3" id="KW-1185">Reference proteome</keyword>
<dbReference type="Proteomes" id="UP000712570">
    <property type="component" value="Unassembled WGS sequence"/>
</dbReference>
<dbReference type="SUPFAM" id="SSF51182">
    <property type="entry name" value="RmlC-like cupins"/>
    <property type="match status" value="1"/>
</dbReference>
<evidence type="ECO:0000313" key="2">
    <source>
        <dbReference type="EMBL" id="NHQ88661.1"/>
    </source>
</evidence>
<dbReference type="RefSeq" id="WP_099396344.1">
    <property type="nucleotide sequence ID" value="NZ_JAAOLX010000021.1"/>
</dbReference>
<dbReference type="CDD" id="cd20292">
    <property type="entry name" value="cupin_QdtA-like"/>
    <property type="match status" value="1"/>
</dbReference>
<feature type="domain" description="Sugar 3,4-ketoisomerase QdtA cupin" evidence="1">
    <location>
        <begin position="1"/>
        <end position="129"/>
    </location>
</feature>
<gene>
    <name evidence="2" type="ORF">HA050_21410</name>
</gene>
<comment type="caution">
    <text evidence="2">The sequence shown here is derived from an EMBL/GenBank/DDBJ whole genome shotgun (WGS) entry which is preliminary data.</text>
</comment>
<proteinExistence type="predicted"/>
<sequence>MQIKFIQLQKHGDDRGSLVSLEEQKNIPFPIKRVYYLFGTKEGVRRGFHAHKTLKQVAISLRGSCRFLLDDGKEKIELLLDNPAQGLLIESMIWREMYDFSDDCVLLVLTDDYYDESDYIRSYEEFTNQAVSAIS</sequence>
<dbReference type="Gene3D" id="2.60.120.10">
    <property type="entry name" value="Jelly Rolls"/>
    <property type="match status" value="1"/>
</dbReference>
<dbReference type="Pfam" id="PF05523">
    <property type="entry name" value="FdtA"/>
    <property type="match status" value="1"/>
</dbReference>
<evidence type="ECO:0000259" key="1">
    <source>
        <dbReference type="Pfam" id="PF05523"/>
    </source>
</evidence>
<dbReference type="InterPro" id="IPR014710">
    <property type="entry name" value="RmlC-like_jellyroll"/>
</dbReference>
<accession>A0ABX0KVF8</accession>
<evidence type="ECO:0000313" key="3">
    <source>
        <dbReference type="Proteomes" id="UP000712570"/>
    </source>
</evidence>
<protein>
    <submittedName>
        <fullName evidence="2">WxcM-like domain-containing protein</fullName>
    </submittedName>
</protein>
<dbReference type="EMBL" id="JAAOLX010000021">
    <property type="protein sequence ID" value="NHQ88661.1"/>
    <property type="molecule type" value="Genomic_DNA"/>
</dbReference>
<name>A0ABX0KVF8_9NEIS</name>
<dbReference type="InterPro" id="IPR011051">
    <property type="entry name" value="RmlC_Cupin_sf"/>
</dbReference>
<reference evidence="2 3" key="1">
    <citation type="submission" date="2020-03" db="EMBL/GenBank/DDBJ databases">
        <title>Draft genome sequence of environmentally isolated violet-colored cultures.</title>
        <authorList>
            <person name="Wilson H.S."/>
        </authorList>
    </citation>
    <scope>NUCLEOTIDE SEQUENCE [LARGE SCALE GENOMIC DNA]</scope>
    <source>
        <strain evidence="2 3">HSC-16F04</strain>
    </source>
</reference>